<accession>X6LSA7</accession>
<evidence type="ECO:0000313" key="3">
    <source>
        <dbReference type="EMBL" id="ETO03635.1"/>
    </source>
</evidence>
<feature type="compositionally biased region" description="Basic residues" evidence="2">
    <location>
        <begin position="62"/>
        <end position="77"/>
    </location>
</feature>
<gene>
    <name evidence="3" type="ORF">RFI_33767</name>
</gene>
<evidence type="ECO:0000256" key="2">
    <source>
        <dbReference type="SAM" id="MobiDB-lite"/>
    </source>
</evidence>
<keyword evidence="4" id="KW-1185">Reference proteome</keyword>
<sequence length="188" mass="21671">VWQTIQMKNGNSQSLDIMDKKEMENEMPPMDASTYDETKLSSEKISVKQTGAKLYELMQQSRQKRPSQHKNGFHNKKSLGNENHGDYPSIRPIKPLDRGHPLSAQETLVQEIEENNSRLQDLNKLFQQKKEKKANRFSSQHNSIGSNANANVSSIDAADDLKQQMEREIHYVQTKCVQLCQEFPLVWN</sequence>
<keyword evidence="1" id="KW-0175">Coiled coil</keyword>
<dbReference type="EMBL" id="ASPP01032799">
    <property type="protein sequence ID" value="ETO03635.1"/>
    <property type="molecule type" value="Genomic_DNA"/>
</dbReference>
<dbReference type="Proteomes" id="UP000023152">
    <property type="component" value="Unassembled WGS sequence"/>
</dbReference>
<comment type="caution">
    <text evidence="3">The sequence shown here is derived from an EMBL/GenBank/DDBJ whole genome shotgun (WGS) entry which is preliminary data.</text>
</comment>
<dbReference type="AlphaFoldDB" id="X6LSA7"/>
<feature type="coiled-coil region" evidence="1">
    <location>
        <begin position="102"/>
        <end position="132"/>
    </location>
</feature>
<feature type="region of interest" description="Disordered" evidence="2">
    <location>
        <begin position="60"/>
        <end position="98"/>
    </location>
</feature>
<proteinExistence type="predicted"/>
<protein>
    <submittedName>
        <fullName evidence="3">Uncharacterized protein</fullName>
    </submittedName>
</protein>
<reference evidence="3 4" key="1">
    <citation type="journal article" date="2013" name="Curr. Biol.">
        <title>The Genome of the Foraminiferan Reticulomyxa filosa.</title>
        <authorList>
            <person name="Glockner G."/>
            <person name="Hulsmann N."/>
            <person name="Schleicher M."/>
            <person name="Noegel A.A."/>
            <person name="Eichinger L."/>
            <person name="Gallinger C."/>
            <person name="Pawlowski J."/>
            <person name="Sierra R."/>
            <person name="Euteneuer U."/>
            <person name="Pillet L."/>
            <person name="Moustafa A."/>
            <person name="Platzer M."/>
            <person name="Groth M."/>
            <person name="Szafranski K."/>
            <person name="Schliwa M."/>
        </authorList>
    </citation>
    <scope>NUCLEOTIDE SEQUENCE [LARGE SCALE GENOMIC DNA]</scope>
</reference>
<evidence type="ECO:0000256" key="1">
    <source>
        <dbReference type="SAM" id="Coils"/>
    </source>
</evidence>
<organism evidence="3 4">
    <name type="scientific">Reticulomyxa filosa</name>
    <dbReference type="NCBI Taxonomy" id="46433"/>
    <lineage>
        <taxon>Eukaryota</taxon>
        <taxon>Sar</taxon>
        <taxon>Rhizaria</taxon>
        <taxon>Retaria</taxon>
        <taxon>Foraminifera</taxon>
        <taxon>Monothalamids</taxon>
        <taxon>Reticulomyxidae</taxon>
        <taxon>Reticulomyxa</taxon>
    </lineage>
</organism>
<name>X6LSA7_RETFI</name>
<feature type="non-terminal residue" evidence="3">
    <location>
        <position position="1"/>
    </location>
</feature>
<evidence type="ECO:0000313" key="4">
    <source>
        <dbReference type="Proteomes" id="UP000023152"/>
    </source>
</evidence>